<keyword evidence="4 8" id="KW-0694">RNA-binding</keyword>
<dbReference type="GO" id="GO:0006515">
    <property type="term" value="P:protein quality control for misfolded or incompletely synthesized proteins"/>
    <property type="evidence" value="ECO:0007669"/>
    <property type="project" value="UniProtKB-UniRule"/>
</dbReference>
<dbReference type="FunFam" id="3.40.50.1470:FF:000001">
    <property type="entry name" value="Peptidyl-tRNA hydrolase"/>
    <property type="match status" value="1"/>
</dbReference>
<dbReference type="Proteomes" id="UP000013131">
    <property type="component" value="Unassembled WGS sequence"/>
</dbReference>
<evidence type="ECO:0000313" key="12">
    <source>
        <dbReference type="Proteomes" id="UP000013131"/>
    </source>
</evidence>
<name>N9TSW9_9BACT</name>
<dbReference type="NCBIfam" id="TIGR00447">
    <property type="entry name" value="pth"/>
    <property type="match status" value="1"/>
</dbReference>
<evidence type="ECO:0000313" key="11">
    <source>
        <dbReference type="EMBL" id="ENY69239.1"/>
    </source>
</evidence>
<comment type="caution">
    <text evidence="11">The sequence shown here is derived from an EMBL/GenBank/DDBJ whole genome shotgun (WGS) entry which is preliminary data.</text>
</comment>
<comment type="subcellular location">
    <subcellularLocation>
        <location evidence="8">Cytoplasm</location>
    </subcellularLocation>
</comment>
<evidence type="ECO:0000256" key="9">
    <source>
        <dbReference type="RuleBase" id="RU000673"/>
    </source>
</evidence>
<evidence type="ECO:0000256" key="1">
    <source>
        <dbReference type="ARBA" id="ARBA00013260"/>
    </source>
</evidence>
<evidence type="ECO:0000256" key="5">
    <source>
        <dbReference type="ARBA" id="ARBA00038063"/>
    </source>
</evidence>
<evidence type="ECO:0000256" key="7">
    <source>
        <dbReference type="ARBA" id="ARBA00050038"/>
    </source>
</evidence>
<evidence type="ECO:0000256" key="3">
    <source>
        <dbReference type="ARBA" id="ARBA00022801"/>
    </source>
</evidence>
<dbReference type="PATRIC" id="fig|1188233.3.peg.120"/>
<keyword evidence="12" id="KW-1185">Reference proteome</keyword>
<keyword evidence="3 8" id="KW-0378">Hydrolase</keyword>
<protein>
    <recommendedName>
        <fullName evidence="7 8">Peptidyl-tRNA hydrolase</fullName>
        <shortName evidence="8">Pth</shortName>
        <ecNumber evidence="1 8">3.1.1.29</ecNumber>
    </recommendedName>
</protein>
<evidence type="ECO:0000256" key="6">
    <source>
        <dbReference type="ARBA" id="ARBA00048707"/>
    </source>
</evidence>
<dbReference type="GO" id="GO:0004045">
    <property type="term" value="F:peptidyl-tRNA hydrolase activity"/>
    <property type="evidence" value="ECO:0007669"/>
    <property type="project" value="UniProtKB-UniRule"/>
</dbReference>
<organism evidence="11 12">
    <name type="scientific">Metamycoplasma auris 15026</name>
    <dbReference type="NCBI Taxonomy" id="1188233"/>
    <lineage>
        <taxon>Bacteria</taxon>
        <taxon>Bacillati</taxon>
        <taxon>Mycoplasmatota</taxon>
        <taxon>Mycoplasmoidales</taxon>
        <taxon>Metamycoplasmataceae</taxon>
        <taxon>Metamycoplasma</taxon>
    </lineage>
</organism>
<accession>N9TSW9</accession>
<comment type="catalytic activity">
    <reaction evidence="6 8 9">
        <text>an N-acyl-L-alpha-aminoacyl-tRNA + H2O = an N-acyl-L-amino acid + a tRNA + H(+)</text>
        <dbReference type="Rhea" id="RHEA:54448"/>
        <dbReference type="Rhea" id="RHEA-COMP:10123"/>
        <dbReference type="Rhea" id="RHEA-COMP:13883"/>
        <dbReference type="ChEBI" id="CHEBI:15377"/>
        <dbReference type="ChEBI" id="CHEBI:15378"/>
        <dbReference type="ChEBI" id="CHEBI:59874"/>
        <dbReference type="ChEBI" id="CHEBI:78442"/>
        <dbReference type="ChEBI" id="CHEBI:138191"/>
        <dbReference type="EC" id="3.1.1.29"/>
    </reaction>
</comment>
<dbReference type="OrthoDB" id="9800507at2"/>
<dbReference type="GO" id="GO:0000049">
    <property type="term" value="F:tRNA binding"/>
    <property type="evidence" value="ECO:0007669"/>
    <property type="project" value="UniProtKB-UniRule"/>
</dbReference>
<evidence type="ECO:0000256" key="4">
    <source>
        <dbReference type="ARBA" id="ARBA00022884"/>
    </source>
</evidence>
<dbReference type="STRING" id="1188233.MAU_1190"/>
<dbReference type="InterPro" id="IPR036416">
    <property type="entry name" value="Pept_tRNA_hydro_sf"/>
</dbReference>
<comment type="function">
    <text evidence="8">Catalyzes the release of premature peptidyl moieties from peptidyl-tRNA molecules trapped in stalled 50S ribosomal subunits, and thus maintains levels of free tRNAs and 50S ribosomes.</text>
</comment>
<feature type="active site" description="Proton acceptor" evidence="8">
    <location>
        <position position="21"/>
    </location>
</feature>
<dbReference type="InterPro" id="IPR001328">
    <property type="entry name" value="Pept_tRNA_hydro"/>
</dbReference>
<dbReference type="AlphaFoldDB" id="N9TSW9"/>
<dbReference type="Gene3D" id="3.40.50.1470">
    <property type="entry name" value="Peptidyl-tRNA hydrolase"/>
    <property type="match status" value="1"/>
</dbReference>
<reference evidence="11 12" key="1">
    <citation type="journal article" date="2013" name="Genome Announc.">
        <title>Draft Genome Sequences of Mycoplasma auris and Mycoplasma yeatsii, Two Species of the Ear Canal of Caprinae.</title>
        <authorList>
            <person name="Dordet-Frisoni E."/>
            <person name="Baranowski E."/>
            <person name="Barre A."/>
            <person name="Blanchard A."/>
            <person name="Breton M."/>
            <person name="Couture C."/>
            <person name="Dupuy V."/>
            <person name="Gaurivaud P."/>
            <person name="Jacob D."/>
            <person name="Lemaitre C."/>
            <person name="Manso-Silvan L."/>
            <person name="Nikolski M."/>
            <person name="Nouvel L.X."/>
            <person name="Poumarat F."/>
            <person name="Sirand-Pugnet P."/>
            <person name="Thebault P."/>
            <person name="Theil S."/>
            <person name="Thiaucourt F."/>
            <person name="Citti C."/>
            <person name="Tardy F."/>
        </authorList>
    </citation>
    <scope>NUCLEOTIDE SEQUENCE [LARGE SCALE GENOMIC DNA]</scope>
    <source>
        <strain evidence="11 12">15026</strain>
    </source>
</reference>
<evidence type="ECO:0000256" key="2">
    <source>
        <dbReference type="ARBA" id="ARBA00022555"/>
    </source>
</evidence>
<keyword evidence="2 8" id="KW-0820">tRNA-binding</keyword>
<dbReference type="GO" id="GO:0072344">
    <property type="term" value="P:rescue of stalled ribosome"/>
    <property type="evidence" value="ECO:0007669"/>
    <property type="project" value="UniProtKB-UniRule"/>
</dbReference>
<comment type="function">
    <text evidence="8">Hydrolyzes ribosome-free peptidyl-tRNAs (with 1 or more amino acids incorporated), which drop off the ribosome during protein synthesis, or as a result of ribosome stalling.</text>
</comment>
<comment type="caution">
    <text evidence="8">Lacks conserved residue(s) required for the propagation of feature annotation.</text>
</comment>
<dbReference type="Pfam" id="PF01195">
    <property type="entry name" value="Pept_tRNA_hydro"/>
    <property type="match status" value="1"/>
</dbReference>
<proteinExistence type="inferred from homology"/>
<dbReference type="RefSeq" id="WP_004423410.1">
    <property type="nucleotide sequence ID" value="NZ_AORI01000003.1"/>
</dbReference>
<feature type="site" description="Stabilizes the basic form of H active site to accept a proton" evidence="8">
    <location>
        <position position="89"/>
    </location>
</feature>
<gene>
    <name evidence="8 11" type="primary">pth</name>
    <name evidence="11" type="ORF">MAU_1190</name>
</gene>
<feature type="site" description="Discriminates between blocked and unblocked aminoacyl-tRNA" evidence="8">
    <location>
        <position position="11"/>
    </location>
</feature>
<feature type="binding site" evidence="8">
    <location>
        <position position="62"/>
    </location>
    <ligand>
        <name>tRNA</name>
        <dbReference type="ChEBI" id="CHEBI:17843"/>
    </ligand>
</feature>
<dbReference type="EMBL" id="AORI01000003">
    <property type="protein sequence ID" value="ENY69239.1"/>
    <property type="molecule type" value="Genomic_DNA"/>
</dbReference>
<dbReference type="GO" id="GO:0005737">
    <property type="term" value="C:cytoplasm"/>
    <property type="evidence" value="ECO:0007669"/>
    <property type="project" value="UniProtKB-SubCell"/>
</dbReference>
<feature type="binding site" evidence="8">
    <location>
        <position position="16"/>
    </location>
    <ligand>
        <name>tRNA</name>
        <dbReference type="ChEBI" id="CHEBI:17843"/>
    </ligand>
</feature>
<dbReference type="eggNOG" id="COG0193">
    <property type="taxonomic scope" value="Bacteria"/>
</dbReference>
<dbReference type="PROSITE" id="PS01195">
    <property type="entry name" value="PEPT_TRNA_HYDROL_1"/>
    <property type="match status" value="1"/>
</dbReference>
<comment type="similarity">
    <text evidence="5 8 10">Belongs to the PTH family.</text>
</comment>
<comment type="subunit">
    <text evidence="8">Monomer.</text>
</comment>
<evidence type="ECO:0000256" key="8">
    <source>
        <dbReference type="HAMAP-Rule" id="MF_00083"/>
    </source>
</evidence>
<dbReference type="PANTHER" id="PTHR17224:SF1">
    <property type="entry name" value="PEPTIDYL-TRNA HYDROLASE"/>
    <property type="match status" value="1"/>
</dbReference>
<dbReference type="InterPro" id="IPR018171">
    <property type="entry name" value="Pept_tRNA_hydro_CS"/>
</dbReference>
<dbReference type="PANTHER" id="PTHR17224">
    <property type="entry name" value="PEPTIDYL-TRNA HYDROLASE"/>
    <property type="match status" value="1"/>
</dbReference>
<dbReference type="EC" id="3.1.1.29" evidence="1 8"/>
<dbReference type="CDD" id="cd00462">
    <property type="entry name" value="PTH"/>
    <property type="match status" value="1"/>
</dbReference>
<keyword evidence="8" id="KW-0963">Cytoplasm</keyword>
<dbReference type="HAMAP" id="MF_00083">
    <property type="entry name" value="Pept_tRNA_hydro_bact"/>
    <property type="match status" value="1"/>
</dbReference>
<sequence length="185" mass="21133">MKLKLIVGLGNPGEEYEKTRHNVGFMVIDALSKKLQAPLKEKKFNGIFYKNSEFILAKPLTYMNNSGEFVRALANYYDILVDDIIVVYDDLDTNLGKVNIRQKGSAGGHKGMSSIISHLNTEEIKRLKVGIGRDSNVIDYVLGKFSFEEFKTIEKVIDYASEALISFIYNDIRYVMNHFSKKNYE</sequence>
<evidence type="ECO:0000256" key="10">
    <source>
        <dbReference type="RuleBase" id="RU004320"/>
    </source>
</evidence>
<dbReference type="SUPFAM" id="SSF53178">
    <property type="entry name" value="Peptidyl-tRNA hydrolase-like"/>
    <property type="match status" value="1"/>
</dbReference>
<feature type="binding site" evidence="8">
    <location>
        <position position="64"/>
    </location>
    <ligand>
        <name>tRNA</name>
        <dbReference type="ChEBI" id="CHEBI:17843"/>
    </ligand>
</feature>